<dbReference type="AlphaFoldDB" id="S9NUJ9"/>
<gene>
    <name evidence="1" type="ORF">D187_008130</name>
</gene>
<comment type="caution">
    <text evidence="1">The sequence shown here is derived from an EMBL/GenBank/DDBJ whole genome shotgun (WGS) entry which is preliminary data.</text>
</comment>
<name>S9NUJ9_CYSF2</name>
<proteinExistence type="predicted"/>
<organism evidence="1 2">
    <name type="scientific">Cystobacter fuscus (strain ATCC 25194 / DSM 2262 / NBRC 100088 / M29)</name>
    <dbReference type="NCBI Taxonomy" id="1242864"/>
    <lineage>
        <taxon>Bacteria</taxon>
        <taxon>Pseudomonadati</taxon>
        <taxon>Myxococcota</taxon>
        <taxon>Myxococcia</taxon>
        <taxon>Myxococcales</taxon>
        <taxon>Cystobacterineae</taxon>
        <taxon>Archangiaceae</taxon>
        <taxon>Cystobacter</taxon>
    </lineage>
</organism>
<evidence type="ECO:0000313" key="1">
    <source>
        <dbReference type="EMBL" id="EPX55875.1"/>
    </source>
</evidence>
<dbReference type="Proteomes" id="UP000011682">
    <property type="component" value="Unassembled WGS sequence"/>
</dbReference>
<dbReference type="EMBL" id="ANAH02000067">
    <property type="protein sequence ID" value="EPX55875.1"/>
    <property type="molecule type" value="Genomic_DNA"/>
</dbReference>
<keyword evidence="2" id="KW-1185">Reference proteome</keyword>
<reference evidence="1" key="1">
    <citation type="submission" date="2013-05" db="EMBL/GenBank/DDBJ databases">
        <title>Genome assembly of Cystobacter fuscus DSM 2262.</title>
        <authorList>
            <person name="Sharma G."/>
            <person name="Khatri I."/>
            <person name="Kaur C."/>
            <person name="Mayilraj S."/>
            <person name="Subramanian S."/>
        </authorList>
    </citation>
    <scope>NUCLEOTIDE SEQUENCE [LARGE SCALE GENOMIC DNA]</scope>
    <source>
        <strain evidence="1">DSM 2262</strain>
    </source>
</reference>
<protein>
    <submittedName>
        <fullName evidence="1">Uncharacterized protein</fullName>
    </submittedName>
</protein>
<evidence type="ECO:0000313" key="2">
    <source>
        <dbReference type="Proteomes" id="UP000011682"/>
    </source>
</evidence>
<sequence>MTRASHFLTRASRASEAIQSLTARCIMAEARRVQGSAS</sequence>
<accession>S9NUJ9</accession>